<organism evidence="4 5">
    <name type="scientific">Rubritalea spongiae</name>
    <dbReference type="NCBI Taxonomy" id="430797"/>
    <lineage>
        <taxon>Bacteria</taxon>
        <taxon>Pseudomonadati</taxon>
        <taxon>Verrucomicrobiota</taxon>
        <taxon>Verrucomicrobiia</taxon>
        <taxon>Verrucomicrobiales</taxon>
        <taxon>Rubritaleaceae</taxon>
        <taxon>Rubritalea</taxon>
    </lineage>
</organism>
<dbReference type="InterPro" id="IPR050109">
    <property type="entry name" value="HTH-type_TetR-like_transc_reg"/>
</dbReference>
<sequence>MTVKDKLVNSAIKVFSKNGYRDAKVAEIVRVAKANIAAVNYYFGSKEKLFAQVLRRSFEISQETYPIDGGLSKDAPADQRLEAYARAIVARTLDPGPAGAFSRIMAKTVQSPGTPIDTICNEITTLQIDPLKEILYDFLGPQDEHVYGVAVLNILGLGAVVANYPYVIEKIFGPKPDMDALDTFINQQVTAITAATASFKNASFTVSSNR</sequence>
<dbReference type="Pfam" id="PF00440">
    <property type="entry name" value="TetR_N"/>
    <property type="match status" value="1"/>
</dbReference>
<name>A0ABW5DZT8_9BACT</name>
<evidence type="ECO:0000256" key="1">
    <source>
        <dbReference type="ARBA" id="ARBA00023125"/>
    </source>
</evidence>
<dbReference type="RefSeq" id="WP_377095150.1">
    <property type="nucleotide sequence ID" value="NZ_JBHSJM010000001.1"/>
</dbReference>
<comment type="caution">
    <text evidence="4">The sequence shown here is derived from an EMBL/GenBank/DDBJ whole genome shotgun (WGS) entry which is preliminary data.</text>
</comment>
<keyword evidence="5" id="KW-1185">Reference proteome</keyword>
<dbReference type="InterPro" id="IPR001647">
    <property type="entry name" value="HTH_TetR"/>
</dbReference>
<evidence type="ECO:0000259" key="3">
    <source>
        <dbReference type="PROSITE" id="PS50977"/>
    </source>
</evidence>
<dbReference type="SUPFAM" id="SSF46689">
    <property type="entry name" value="Homeodomain-like"/>
    <property type="match status" value="1"/>
</dbReference>
<accession>A0ABW5DZT8</accession>
<reference evidence="5" key="1">
    <citation type="journal article" date="2019" name="Int. J. Syst. Evol. Microbiol.">
        <title>The Global Catalogue of Microorganisms (GCM) 10K type strain sequencing project: providing services to taxonomists for standard genome sequencing and annotation.</title>
        <authorList>
            <consortium name="The Broad Institute Genomics Platform"/>
            <consortium name="The Broad Institute Genome Sequencing Center for Infectious Disease"/>
            <person name="Wu L."/>
            <person name="Ma J."/>
        </authorList>
    </citation>
    <scope>NUCLEOTIDE SEQUENCE [LARGE SCALE GENOMIC DNA]</scope>
    <source>
        <strain evidence="5">JCM 16545</strain>
    </source>
</reference>
<feature type="DNA-binding region" description="H-T-H motif" evidence="2">
    <location>
        <begin position="24"/>
        <end position="43"/>
    </location>
</feature>
<dbReference type="EMBL" id="JBHUJC010000013">
    <property type="protein sequence ID" value="MFD2275852.1"/>
    <property type="molecule type" value="Genomic_DNA"/>
</dbReference>
<dbReference type="PANTHER" id="PTHR30055">
    <property type="entry name" value="HTH-TYPE TRANSCRIPTIONAL REGULATOR RUTR"/>
    <property type="match status" value="1"/>
</dbReference>
<feature type="domain" description="HTH tetR-type" evidence="3">
    <location>
        <begin position="1"/>
        <end position="61"/>
    </location>
</feature>
<dbReference type="Gene3D" id="1.10.357.10">
    <property type="entry name" value="Tetracycline Repressor, domain 2"/>
    <property type="match status" value="1"/>
</dbReference>
<proteinExistence type="predicted"/>
<dbReference type="PROSITE" id="PS50977">
    <property type="entry name" value="HTH_TETR_2"/>
    <property type="match status" value="1"/>
</dbReference>
<evidence type="ECO:0000313" key="5">
    <source>
        <dbReference type="Proteomes" id="UP001597297"/>
    </source>
</evidence>
<evidence type="ECO:0000313" key="4">
    <source>
        <dbReference type="EMBL" id="MFD2275852.1"/>
    </source>
</evidence>
<gene>
    <name evidence="4" type="ORF">ACFSQZ_05180</name>
</gene>
<dbReference type="InterPro" id="IPR009057">
    <property type="entry name" value="Homeodomain-like_sf"/>
</dbReference>
<keyword evidence="1 2" id="KW-0238">DNA-binding</keyword>
<dbReference type="PANTHER" id="PTHR30055:SF235">
    <property type="entry name" value="TRANSCRIPTIONAL REGULATORY PROTEIN"/>
    <property type="match status" value="1"/>
</dbReference>
<dbReference type="Proteomes" id="UP001597297">
    <property type="component" value="Unassembled WGS sequence"/>
</dbReference>
<evidence type="ECO:0000256" key="2">
    <source>
        <dbReference type="PROSITE-ProRule" id="PRU00335"/>
    </source>
</evidence>
<protein>
    <submittedName>
        <fullName evidence="4">TetR/AcrR family transcriptional regulator</fullName>
    </submittedName>
</protein>